<evidence type="ECO:0000313" key="4">
    <source>
        <dbReference type="Proteomes" id="UP000009172"/>
    </source>
</evidence>
<name>F2S6J9_TRIT1</name>
<feature type="compositionally biased region" description="Polar residues" evidence="2">
    <location>
        <begin position="23"/>
        <end position="38"/>
    </location>
</feature>
<proteinExistence type="predicted"/>
<dbReference type="Proteomes" id="UP000009172">
    <property type="component" value="Unassembled WGS sequence"/>
</dbReference>
<evidence type="ECO:0000256" key="1">
    <source>
        <dbReference type="SAM" id="Coils"/>
    </source>
</evidence>
<feature type="compositionally biased region" description="Low complexity" evidence="2">
    <location>
        <begin position="82"/>
        <end position="102"/>
    </location>
</feature>
<keyword evidence="4" id="KW-1185">Reference proteome</keyword>
<feature type="compositionally biased region" description="Pro residues" evidence="2">
    <location>
        <begin position="296"/>
        <end position="320"/>
    </location>
</feature>
<feature type="coiled-coil region" evidence="1">
    <location>
        <begin position="339"/>
        <end position="366"/>
    </location>
</feature>
<dbReference type="AlphaFoldDB" id="F2S6J9"/>
<feature type="compositionally biased region" description="Polar residues" evidence="2">
    <location>
        <begin position="241"/>
        <end position="265"/>
    </location>
</feature>
<feature type="compositionally biased region" description="Polar residues" evidence="2">
    <location>
        <begin position="214"/>
        <end position="232"/>
    </location>
</feature>
<dbReference type="OrthoDB" id="4174112at2759"/>
<sequence>MQRGASGETTEDTTTITIDSESAPESSTSRTNSVTSGCTLRIKLPPGFWNKYHQFRMSQEAPDEPPTKRQKFTPIPEPEPMASAEDIAVAEAAAAAAAAAAAQGPHRHTPGSQPQQQQQEQKHAQGPIPRPTIVDVESGNKEEMLPSDVSSSSDSSLSDGDADIPYSMANNPRATVEAPLPVTASTPNGSQNILPSPNSEKPAVRPYQERYINTHRNTNNGKDSSNLSSNIHNGARGHHNINPNHNQSQSHTHTHNINHMNSLHPNANPVDYHSGTQSANILPVSPAQTNPSSVAPSPPNPSSNKPLLPPSTRPQPPRTNPFPHHCYFNIPEKLNGGNLTEVLKAIQEMEAVQAKLRERAAFLEQLGDNWQ</sequence>
<accession>F2S6J9</accession>
<reference evidence="4" key="1">
    <citation type="journal article" date="2012" name="MBio">
        <title>Comparative genome analysis of Trichophyton rubrum and related dermatophytes reveals candidate genes involved in infection.</title>
        <authorList>
            <person name="Martinez D.A."/>
            <person name="Oliver B.G."/>
            <person name="Graeser Y."/>
            <person name="Goldberg J.M."/>
            <person name="Li W."/>
            <person name="Martinez-Rossi N.M."/>
            <person name="Monod M."/>
            <person name="Shelest E."/>
            <person name="Barton R.C."/>
            <person name="Birch E."/>
            <person name="Brakhage A.A."/>
            <person name="Chen Z."/>
            <person name="Gurr S.J."/>
            <person name="Heiman D."/>
            <person name="Heitman J."/>
            <person name="Kosti I."/>
            <person name="Rossi A."/>
            <person name="Saif S."/>
            <person name="Samalova M."/>
            <person name="Saunders C.W."/>
            <person name="Shea T."/>
            <person name="Summerbell R.C."/>
            <person name="Xu J."/>
            <person name="Young S."/>
            <person name="Zeng Q."/>
            <person name="Birren B.W."/>
            <person name="Cuomo C.A."/>
            <person name="White T.C."/>
        </authorList>
    </citation>
    <scope>NUCLEOTIDE SEQUENCE [LARGE SCALE GENOMIC DNA]</scope>
    <source>
        <strain evidence="4">CBS 112818</strain>
    </source>
</reference>
<feature type="region of interest" description="Disordered" evidence="2">
    <location>
        <begin position="1"/>
        <end position="40"/>
    </location>
</feature>
<feature type="compositionally biased region" description="Low complexity" evidence="2">
    <location>
        <begin position="147"/>
        <end position="159"/>
    </location>
</feature>
<evidence type="ECO:0000256" key="2">
    <source>
        <dbReference type="SAM" id="MobiDB-lite"/>
    </source>
</evidence>
<feature type="compositionally biased region" description="Low complexity" evidence="2">
    <location>
        <begin position="12"/>
        <end position="21"/>
    </location>
</feature>
<feature type="region of interest" description="Disordered" evidence="2">
    <location>
        <begin position="53"/>
        <end position="325"/>
    </location>
</feature>
<keyword evidence="1" id="KW-0175">Coiled coil</keyword>
<protein>
    <submittedName>
        <fullName evidence="3">Uncharacterized protein</fullName>
    </submittedName>
</protein>
<evidence type="ECO:0000313" key="3">
    <source>
        <dbReference type="EMBL" id="EGD99198.1"/>
    </source>
</evidence>
<dbReference type="HOGENOM" id="CLU_618168_0_0_1"/>
<gene>
    <name evidence="3" type="ORF">TESG_08586</name>
</gene>
<feature type="compositionally biased region" description="Polar residues" evidence="2">
    <location>
        <begin position="183"/>
        <end position="199"/>
    </location>
</feature>
<organism evidence="3 4">
    <name type="scientific">Trichophyton tonsurans (strain CBS 112818)</name>
    <name type="common">Scalp ringworm fungus</name>
    <dbReference type="NCBI Taxonomy" id="647933"/>
    <lineage>
        <taxon>Eukaryota</taxon>
        <taxon>Fungi</taxon>
        <taxon>Dikarya</taxon>
        <taxon>Ascomycota</taxon>
        <taxon>Pezizomycotina</taxon>
        <taxon>Eurotiomycetes</taxon>
        <taxon>Eurotiomycetidae</taxon>
        <taxon>Onygenales</taxon>
        <taxon>Arthrodermataceae</taxon>
        <taxon>Trichophyton</taxon>
    </lineage>
</organism>
<dbReference type="EMBL" id="GG698519">
    <property type="protein sequence ID" value="EGD99198.1"/>
    <property type="molecule type" value="Genomic_DNA"/>
</dbReference>